<dbReference type="Gene3D" id="4.10.220.110">
    <property type="match status" value="1"/>
</dbReference>
<dbReference type="NCBIfam" id="TIGR03361">
    <property type="entry name" value="VI_Rhs_Vgr"/>
    <property type="match status" value="1"/>
</dbReference>
<dbReference type="InterPro" id="IPR006531">
    <property type="entry name" value="Gp5/Vgr_OB"/>
</dbReference>
<comment type="similarity">
    <text evidence="1">Belongs to the VgrG protein family.</text>
</comment>
<dbReference type="InterPro" id="IPR037026">
    <property type="entry name" value="Vgr_OB-fold_dom_sf"/>
</dbReference>
<dbReference type="OrthoDB" id="9762420at2"/>
<name>A0A5Q0BHD7_9GAMM</name>
<evidence type="ECO:0000313" key="4">
    <source>
        <dbReference type="Proteomes" id="UP000325755"/>
    </source>
</evidence>
<dbReference type="RefSeq" id="WP_153247557.1">
    <property type="nucleotide sequence ID" value="NZ_CP044205.1"/>
</dbReference>
<dbReference type="Proteomes" id="UP000325755">
    <property type="component" value="Chromosome"/>
</dbReference>
<dbReference type="SUPFAM" id="SSF69349">
    <property type="entry name" value="Phage fibre proteins"/>
    <property type="match status" value="1"/>
</dbReference>
<dbReference type="Gene3D" id="2.40.50.230">
    <property type="entry name" value="Gp5 N-terminal domain"/>
    <property type="match status" value="1"/>
</dbReference>
<feature type="domain" description="Gp5/Type VI secretion system Vgr protein OB-fold" evidence="2">
    <location>
        <begin position="448"/>
        <end position="507"/>
    </location>
</feature>
<dbReference type="AlphaFoldDB" id="A0A5Q0BHD7"/>
<dbReference type="InterPro" id="IPR017847">
    <property type="entry name" value="T6SS_RhsGE_Vgr_subset"/>
</dbReference>
<dbReference type="EMBL" id="CP044205">
    <property type="protein sequence ID" value="QFY41574.1"/>
    <property type="molecule type" value="Genomic_DNA"/>
</dbReference>
<reference evidence="3 4" key="1">
    <citation type="submission" date="2019-09" db="EMBL/GenBank/DDBJ databases">
        <title>Ecophysiology of the spiral-shaped methanotroph Methylospira mobilis as revealed by the complete genome sequence.</title>
        <authorList>
            <person name="Oshkin I.Y."/>
            <person name="Dedysh S.N."/>
            <person name="Miroshnikov K."/>
            <person name="Danilova O.V."/>
            <person name="Hakobyan A."/>
            <person name="Liesack W."/>
        </authorList>
    </citation>
    <scope>NUCLEOTIDE SEQUENCE [LARGE SCALE GENOMIC DNA]</scope>
    <source>
        <strain evidence="3 4">Shm1</strain>
    </source>
</reference>
<accession>A0A5Q0BHD7</accession>
<dbReference type="KEGG" id="mmob:F6R98_02160"/>
<evidence type="ECO:0000259" key="2">
    <source>
        <dbReference type="Pfam" id="PF04717"/>
    </source>
</evidence>
<keyword evidence="4" id="KW-1185">Reference proteome</keyword>
<dbReference type="Pfam" id="PF04717">
    <property type="entry name" value="Phage_base_V"/>
    <property type="match status" value="1"/>
</dbReference>
<dbReference type="InParanoid" id="A0A5Q0BHD7"/>
<organism evidence="3 4">
    <name type="scientific">Candidatus Methylospira mobilis</name>
    <dbReference type="NCBI Taxonomy" id="1808979"/>
    <lineage>
        <taxon>Bacteria</taxon>
        <taxon>Pseudomonadati</taxon>
        <taxon>Pseudomonadota</taxon>
        <taxon>Gammaproteobacteria</taxon>
        <taxon>Methylococcales</taxon>
        <taxon>Methylococcaceae</taxon>
        <taxon>Candidatus Methylospira</taxon>
    </lineage>
</organism>
<dbReference type="Pfam" id="PF05954">
    <property type="entry name" value="Phage_GPD"/>
    <property type="match status" value="1"/>
</dbReference>
<proteinExistence type="inferred from homology"/>
<dbReference type="Gene3D" id="2.30.110.50">
    <property type="match status" value="1"/>
</dbReference>
<dbReference type="NCBIfam" id="TIGR01646">
    <property type="entry name" value="vgr_GE"/>
    <property type="match status" value="1"/>
</dbReference>
<dbReference type="SUPFAM" id="SSF69255">
    <property type="entry name" value="gp5 N-terminal domain-like"/>
    <property type="match status" value="1"/>
</dbReference>
<gene>
    <name evidence="3" type="primary">tssI</name>
    <name evidence="3" type="ORF">F6R98_02160</name>
</gene>
<dbReference type="SUPFAM" id="SSF69279">
    <property type="entry name" value="Phage tail proteins"/>
    <property type="match status" value="2"/>
</dbReference>
<dbReference type="Gene3D" id="3.55.50.10">
    <property type="entry name" value="Baseplate protein-like domains"/>
    <property type="match status" value="1"/>
</dbReference>
<protein>
    <submittedName>
        <fullName evidence="3">Type VI secretion system tip protein VgrG</fullName>
    </submittedName>
</protein>
<evidence type="ECO:0000256" key="1">
    <source>
        <dbReference type="ARBA" id="ARBA00005558"/>
    </source>
</evidence>
<evidence type="ECO:0000313" key="3">
    <source>
        <dbReference type="EMBL" id="QFY41574.1"/>
    </source>
</evidence>
<sequence>MSPSNEKRYFDFTAVNYESKNGVKAFEVVGFSGEEAISTLYRFELLLVSKNDDIKVKEVVGLGATFVLSDGVSGKKPVSYIGLVQEFEQLEQIAGGTFYKAVLVPKLWTLETFYRSEVYLQKTRKQIFETLMNKSDEIGSDGGIGPGLTTNDYAVDLRTSAPGEGDSKLPFICQYKETNLDFITRWAQRLGIYWWYETTDTPKMSEKVVFSDVHTRNQYLGWSLTYQPENISQPTDANYLTSLILKTRPLPKILRIEGYNYESAINIATKNPSPTYVEKQIDAQGIGDIYHYIGHVGSEKEAEAIADLRAQAIRCKERQYRGNSLATGLRCGYKVKVKGHKKLEGDYLLTHVKHCGSQPIAWISGLAGSRLYELAEMALPQSAITTKDFFYQAEFTAIPHEVQFRSEMNHPWPKIAGTMKAFIDGSTYTDDQTKNGEYAELNKDGKYKVKIPYTLKNYDPLLGSDWIRRASIYAGEAYGIYFPLHKGVQVLLTFIDGNPDSPVILQAVPNAYQNALVTKHNQNQAMIKTAGNNFIGMEDTKDKQGLLIHSPTAKTMIRFGEKNALSYKDWAGTNEKEEKLPRPLPETKVSDANGLFAYTEDNIALDADKKINVKAGDTISIKAKNKISIESETGDVSITATGKVKTTSKSDTVEFCGGSWSTTTTGFSFKFSMAQTNSISLAMTNSVTAGIATSVFAGGRVDIWGLYKQEIGLGWKKELMAGAKSEYVVGSKGENIVGNKNEVVTGVKSSTVGVKVDKCVTAKDEVLGVRMEKVKSELTQVETRHSKFKLALDSGDITKETYNAQVTILKALKQEMKTLMSDIKSEVKKASVSVESGNKIFK</sequence>
<dbReference type="InterPro" id="IPR006533">
    <property type="entry name" value="T6SS_Vgr_RhsGE"/>
</dbReference>